<dbReference type="RefSeq" id="XP_033378863.1">
    <property type="nucleotide sequence ID" value="XM_033530636.1"/>
</dbReference>
<evidence type="ECO:0000256" key="2">
    <source>
        <dbReference type="ARBA" id="ARBA00023002"/>
    </source>
</evidence>
<dbReference type="GeneID" id="54288033"/>
<dbReference type="SUPFAM" id="SSF51735">
    <property type="entry name" value="NAD(P)-binding Rossmann-fold domains"/>
    <property type="match status" value="1"/>
</dbReference>
<proteinExistence type="inferred from homology"/>
<comment type="similarity">
    <text evidence="1">Belongs to the short-chain dehydrogenases/reductases (SDR) family.</text>
</comment>
<dbReference type="PANTHER" id="PTHR43180">
    <property type="entry name" value="3-OXOACYL-(ACYL-CARRIER-PROTEIN) REDUCTASE (AFU_ORTHOLOGUE AFUA_6G11210)"/>
    <property type="match status" value="1"/>
</dbReference>
<keyword evidence="4" id="KW-1185">Reference proteome</keyword>
<dbReference type="GO" id="GO:0016491">
    <property type="term" value="F:oxidoreductase activity"/>
    <property type="evidence" value="ECO:0007669"/>
    <property type="project" value="UniProtKB-KW"/>
</dbReference>
<gene>
    <name evidence="3" type="ORF">BU24DRAFT_444438</name>
</gene>
<dbReference type="InterPro" id="IPR036291">
    <property type="entry name" value="NAD(P)-bd_dom_sf"/>
</dbReference>
<protein>
    <submittedName>
        <fullName evidence="3">Putative short chain dehydrogenase/ reductase</fullName>
    </submittedName>
</protein>
<dbReference type="EMBL" id="ML978076">
    <property type="protein sequence ID" value="KAF2010524.1"/>
    <property type="molecule type" value="Genomic_DNA"/>
</dbReference>
<dbReference type="Pfam" id="PF00106">
    <property type="entry name" value="adh_short"/>
    <property type="match status" value="1"/>
</dbReference>
<name>A0A6A5XCM2_9PLEO</name>
<dbReference type="Gene3D" id="3.40.50.720">
    <property type="entry name" value="NAD(P)-binding Rossmann-like Domain"/>
    <property type="match status" value="1"/>
</dbReference>
<sequence>MTIYKLASPIDCEVAIDASVLRGKTAIVTGGANGLGEAYVRALCEGRVLNLNHSCIVVIGDLDASKGYCLESELENATFVKCNTTIWKDQVNLFRETANIAPDGKISFVIANAGIASADDVFSYDGGETEPQVPKLDMIDVNIKGVLYTTKLANHYFIKQNGQDPNKEQDDTCLILIGSGAAFLDCPRGPQYEASKWAMRGLMHALRRTTYHYGSRVNVISPWYVHTNILHREKFNHIKSFGIQFAELEDAGQCLLRILSDPSVNGRSLFLSARKWAPKGYLDLDIDDYPENDLLQEIQKEQIMAAPPEAGLFL</sequence>
<dbReference type="InterPro" id="IPR002347">
    <property type="entry name" value="SDR_fam"/>
</dbReference>
<dbReference type="AlphaFoldDB" id="A0A6A5XCM2"/>
<accession>A0A6A5XCM2</accession>
<evidence type="ECO:0000256" key="1">
    <source>
        <dbReference type="ARBA" id="ARBA00006484"/>
    </source>
</evidence>
<organism evidence="3 4">
    <name type="scientific">Aaosphaeria arxii CBS 175.79</name>
    <dbReference type="NCBI Taxonomy" id="1450172"/>
    <lineage>
        <taxon>Eukaryota</taxon>
        <taxon>Fungi</taxon>
        <taxon>Dikarya</taxon>
        <taxon>Ascomycota</taxon>
        <taxon>Pezizomycotina</taxon>
        <taxon>Dothideomycetes</taxon>
        <taxon>Pleosporomycetidae</taxon>
        <taxon>Pleosporales</taxon>
        <taxon>Pleosporales incertae sedis</taxon>
        <taxon>Aaosphaeria</taxon>
    </lineage>
</organism>
<dbReference type="OrthoDB" id="5371740at2759"/>
<keyword evidence="2" id="KW-0560">Oxidoreductase</keyword>
<reference evidence="3" key="1">
    <citation type="journal article" date="2020" name="Stud. Mycol.">
        <title>101 Dothideomycetes genomes: a test case for predicting lifestyles and emergence of pathogens.</title>
        <authorList>
            <person name="Haridas S."/>
            <person name="Albert R."/>
            <person name="Binder M."/>
            <person name="Bloem J."/>
            <person name="Labutti K."/>
            <person name="Salamov A."/>
            <person name="Andreopoulos B."/>
            <person name="Baker S."/>
            <person name="Barry K."/>
            <person name="Bills G."/>
            <person name="Bluhm B."/>
            <person name="Cannon C."/>
            <person name="Castanera R."/>
            <person name="Culley D."/>
            <person name="Daum C."/>
            <person name="Ezra D."/>
            <person name="Gonzalez J."/>
            <person name="Henrissat B."/>
            <person name="Kuo A."/>
            <person name="Liang C."/>
            <person name="Lipzen A."/>
            <person name="Lutzoni F."/>
            <person name="Magnuson J."/>
            <person name="Mondo S."/>
            <person name="Nolan M."/>
            <person name="Ohm R."/>
            <person name="Pangilinan J."/>
            <person name="Park H.-J."/>
            <person name="Ramirez L."/>
            <person name="Alfaro M."/>
            <person name="Sun H."/>
            <person name="Tritt A."/>
            <person name="Yoshinaga Y."/>
            <person name="Zwiers L.-H."/>
            <person name="Turgeon B."/>
            <person name="Goodwin S."/>
            <person name="Spatafora J."/>
            <person name="Crous P."/>
            <person name="Grigoriev I."/>
        </authorList>
    </citation>
    <scope>NUCLEOTIDE SEQUENCE</scope>
    <source>
        <strain evidence="3">CBS 175.79</strain>
    </source>
</reference>
<evidence type="ECO:0000313" key="4">
    <source>
        <dbReference type="Proteomes" id="UP000799778"/>
    </source>
</evidence>
<dbReference type="PRINTS" id="PR00081">
    <property type="entry name" value="GDHRDH"/>
</dbReference>
<evidence type="ECO:0000313" key="3">
    <source>
        <dbReference type="EMBL" id="KAF2010524.1"/>
    </source>
</evidence>
<dbReference type="Proteomes" id="UP000799778">
    <property type="component" value="Unassembled WGS sequence"/>
</dbReference>
<dbReference type="PANTHER" id="PTHR43180:SF31">
    <property type="entry name" value="CHAIN DEHYDROGENASE_REDUCTASE, PUTATIVE (AFU_ORTHOLOGUE AFUA_2G16570)-RELATED"/>
    <property type="match status" value="1"/>
</dbReference>